<dbReference type="AlphaFoldDB" id="A0A8K0JKS2"/>
<sequence length="201" mass="21541">MTSTGAILLVVSFLCGQALAATTSEVIPTTLTGAATATVTRYVKEQEDDDDRDDEEILAYCLFGVMGVGGMILILGSLYSCYNRFRGRRNTPTPGRVEAQSHATPSTSEDVPPYEKAQNEEVSSATKLGEAPPYSLPDDQSVSVPTAQLSSSDVEKHDCQESTDSSLEATNVQSISYSVSASDAASIRGEKQERSENMQVR</sequence>
<dbReference type="EMBL" id="JABELV010000071">
    <property type="protein sequence ID" value="KAG7532194.1"/>
    <property type="molecule type" value="Genomic_DNA"/>
</dbReference>
<feature type="chain" id="PRO_5035442936" evidence="3">
    <location>
        <begin position="21"/>
        <end position="201"/>
    </location>
</feature>
<keyword evidence="2" id="KW-0812">Transmembrane</keyword>
<accession>A0A8K0JKS2</accession>
<evidence type="ECO:0000256" key="1">
    <source>
        <dbReference type="SAM" id="MobiDB-lite"/>
    </source>
</evidence>
<comment type="caution">
    <text evidence="4">The sequence shown here is derived from an EMBL/GenBank/DDBJ whole genome shotgun (WGS) entry which is preliminary data.</text>
</comment>
<feature type="compositionally biased region" description="Basic and acidic residues" evidence="1">
    <location>
        <begin position="188"/>
        <end position="201"/>
    </location>
</feature>
<protein>
    <submittedName>
        <fullName evidence="4">Uncharacterized protein</fullName>
    </submittedName>
</protein>
<evidence type="ECO:0000313" key="5">
    <source>
        <dbReference type="Proteomes" id="UP000812966"/>
    </source>
</evidence>
<feature type="region of interest" description="Disordered" evidence="1">
    <location>
        <begin position="91"/>
        <end position="201"/>
    </location>
</feature>
<keyword evidence="2" id="KW-0472">Membrane</keyword>
<feature type="compositionally biased region" description="Polar residues" evidence="1">
    <location>
        <begin position="138"/>
        <end position="152"/>
    </location>
</feature>
<feature type="signal peptide" evidence="3">
    <location>
        <begin position="1"/>
        <end position="20"/>
    </location>
</feature>
<organism evidence="4 5">
    <name type="scientific">Filobasidium floriforme</name>
    <dbReference type="NCBI Taxonomy" id="5210"/>
    <lineage>
        <taxon>Eukaryota</taxon>
        <taxon>Fungi</taxon>
        <taxon>Dikarya</taxon>
        <taxon>Basidiomycota</taxon>
        <taxon>Agaricomycotina</taxon>
        <taxon>Tremellomycetes</taxon>
        <taxon>Filobasidiales</taxon>
        <taxon>Filobasidiaceae</taxon>
        <taxon>Filobasidium</taxon>
    </lineage>
</organism>
<feature type="transmembrane region" description="Helical" evidence="2">
    <location>
        <begin position="57"/>
        <end position="79"/>
    </location>
</feature>
<evidence type="ECO:0000256" key="3">
    <source>
        <dbReference type="SAM" id="SignalP"/>
    </source>
</evidence>
<feature type="compositionally biased region" description="Polar residues" evidence="1">
    <location>
        <begin position="162"/>
        <end position="183"/>
    </location>
</feature>
<evidence type="ECO:0000313" key="4">
    <source>
        <dbReference type="EMBL" id="KAG7532194.1"/>
    </source>
</evidence>
<proteinExistence type="predicted"/>
<gene>
    <name evidence="4" type="ORF">FFLO_03743</name>
</gene>
<evidence type="ECO:0000256" key="2">
    <source>
        <dbReference type="SAM" id="Phobius"/>
    </source>
</evidence>
<keyword evidence="3" id="KW-0732">Signal</keyword>
<keyword evidence="5" id="KW-1185">Reference proteome</keyword>
<name>A0A8K0JKS2_9TREE</name>
<reference evidence="4" key="1">
    <citation type="submission" date="2020-04" db="EMBL/GenBank/DDBJ databases">
        <title>Analysis of mating type loci in Filobasidium floriforme.</title>
        <authorList>
            <person name="Nowrousian M."/>
        </authorList>
    </citation>
    <scope>NUCLEOTIDE SEQUENCE</scope>
    <source>
        <strain evidence="4">CBS 6242</strain>
    </source>
</reference>
<dbReference type="Proteomes" id="UP000812966">
    <property type="component" value="Unassembled WGS sequence"/>
</dbReference>
<keyword evidence="2" id="KW-1133">Transmembrane helix</keyword>